<dbReference type="STRING" id="66851.MBORA_16260"/>
<dbReference type="PATRIC" id="fig|66851.6.peg.1765"/>
<name>A0A165ZZP7_METOA</name>
<reference evidence="2" key="1">
    <citation type="journal article" date="2016" name="Genome Announc.">
        <title>Draft Genome Sequences of Methanobrevibacter curvatus DSM11111, Methanobrevibacter cuticularis DSM11139, Methanobrevibacter filiformis DSM11501, and Methanobrevibacter oralis DSM7256.</title>
        <authorList>
            <person name="Poehlein A."/>
            <person name="Seedorf H."/>
        </authorList>
    </citation>
    <scope>NUCLEOTIDE SEQUENCE [LARGE SCALE GENOMIC DNA]</scope>
    <source>
        <strain evidence="2">DSM 7256 / JCM 30027 / ZR</strain>
    </source>
</reference>
<accession>A0A165ZZP7</accession>
<dbReference type="Proteomes" id="UP000077428">
    <property type="component" value="Unassembled WGS sequence"/>
</dbReference>
<dbReference type="EMBL" id="LWMU01000092">
    <property type="protein sequence ID" value="KZX11381.1"/>
    <property type="molecule type" value="Genomic_DNA"/>
</dbReference>
<gene>
    <name evidence="1" type="ORF">MBORA_16260</name>
</gene>
<protein>
    <submittedName>
        <fullName evidence="1">Uncharacterized protein</fullName>
    </submittedName>
</protein>
<evidence type="ECO:0000313" key="2">
    <source>
        <dbReference type="Proteomes" id="UP000077428"/>
    </source>
</evidence>
<evidence type="ECO:0000313" key="1">
    <source>
        <dbReference type="EMBL" id="KZX11381.1"/>
    </source>
</evidence>
<proteinExistence type="predicted"/>
<keyword evidence="2" id="KW-1185">Reference proteome</keyword>
<dbReference type="RefSeq" id="WP_042693423.1">
    <property type="nucleotide sequence ID" value="NZ_CABMAB010000022.1"/>
</dbReference>
<comment type="caution">
    <text evidence="1">The sequence shown here is derived from an EMBL/GenBank/DDBJ whole genome shotgun (WGS) entry which is preliminary data.</text>
</comment>
<dbReference type="AlphaFoldDB" id="A0A165ZZP7"/>
<organism evidence="1 2">
    <name type="scientific">Methanobrevibacter oralis</name>
    <dbReference type="NCBI Taxonomy" id="66851"/>
    <lineage>
        <taxon>Archaea</taxon>
        <taxon>Methanobacteriati</taxon>
        <taxon>Methanobacteriota</taxon>
        <taxon>Methanomada group</taxon>
        <taxon>Methanobacteria</taxon>
        <taxon>Methanobacteriales</taxon>
        <taxon>Methanobacteriaceae</taxon>
        <taxon>Methanobrevibacter</taxon>
    </lineage>
</organism>
<sequence>MTTITELYNHLKTLCRQWFYTKIETNNLLNQKSDLNHSHDEKYFVKSQVYNRSETDLVISNAIGNLELVKVVNELPTININTKVLYFLPNSNATSSNKFDIYVRVNGAWEQVDSLNISLENYYKKNEVNNLLITKSDVSHNHDERYYTESDIDEYVLSLRNYELYQLNSSIDILYNDLFIEVVVHQLSNVGSGDLPKSYVFTIPSKYVPMYAVTVPVYNMKNGVPFGHIRLNKNGELTLFVTQRTYTASGGTTVYGTLFYPRKPAIPPIVILCDSLDLFNSGQLVTLAGKTGITGNNMYLKNPISLPVGCSIEFDVYQSNNNSSYIDIHLGANNSVHSMIGVNSVGKFEFYKGFSGNWSINSVSPFSIPRNQWVHVKYLIDENGLFTVEYDGQSYSKELEVNNVLTYLNIPSNSSAIRNIIITEL</sequence>